<evidence type="ECO:0000259" key="1">
    <source>
        <dbReference type="Pfam" id="PF01521"/>
    </source>
</evidence>
<dbReference type="Pfam" id="PF01521">
    <property type="entry name" value="Fe-S_biosyn"/>
    <property type="match status" value="1"/>
</dbReference>
<dbReference type="EMBL" id="QQAY01000009">
    <property type="protein sequence ID" value="RDI41250.1"/>
    <property type="molecule type" value="Genomic_DNA"/>
</dbReference>
<dbReference type="InterPro" id="IPR000361">
    <property type="entry name" value="ATAP_core_dom"/>
</dbReference>
<accession>A0A370GDF4</accession>
<keyword evidence="3" id="KW-1185">Reference proteome</keyword>
<name>A0A370GDF4_9BACI</name>
<sequence>MNITITTEALAKIEEKINGSGKVLKLKYETEGCGCVMSGVPTLMAVGQDELDQGEDIEMETNGMPIYMEKSKLVFFDEDLKIDYSASSNAYQLKSPNQILNGRMSFILTN</sequence>
<dbReference type="InterPro" id="IPR035903">
    <property type="entry name" value="HesB-like_dom_sf"/>
</dbReference>
<dbReference type="SUPFAM" id="SSF89360">
    <property type="entry name" value="HesB-like domain"/>
    <property type="match status" value="1"/>
</dbReference>
<dbReference type="Gene3D" id="2.60.300.12">
    <property type="entry name" value="HesB-like domain"/>
    <property type="match status" value="1"/>
</dbReference>
<protein>
    <submittedName>
        <fullName evidence="2">Uncharacterized protein YqkB</fullName>
    </submittedName>
</protein>
<dbReference type="AlphaFoldDB" id="A0A370GDF4"/>
<gene>
    <name evidence="2" type="ORF">DFR59_10996</name>
</gene>
<reference evidence="2 3" key="1">
    <citation type="submission" date="2018-07" db="EMBL/GenBank/DDBJ databases">
        <title>Genomic Encyclopedia of Type Strains, Phase IV (KMG-IV): sequencing the most valuable type-strain genomes for metagenomic binning, comparative biology and taxonomic classification.</title>
        <authorList>
            <person name="Goeker M."/>
        </authorList>
    </citation>
    <scope>NUCLEOTIDE SEQUENCE [LARGE SCALE GENOMIC DNA]</scope>
    <source>
        <strain evidence="2 3">DSM 25281</strain>
    </source>
</reference>
<comment type="caution">
    <text evidence="2">The sequence shown here is derived from an EMBL/GenBank/DDBJ whole genome shotgun (WGS) entry which is preliminary data.</text>
</comment>
<dbReference type="OrthoDB" id="2361087at2"/>
<evidence type="ECO:0000313" key="2">
    <source>
        <dbReference type="EMBL" id="RDI41250.1"/>
    </source>
</evidence>
<organism evidence="2 3">
    <name type="scientific">Falsibacillus pallidus</name>
    <dbReference type="NCBI Taxonomy" id="493781"/>
    <lineage>
        <taxon>Bacteria</taxon>
        <taxon>Bacillati</taxon>
        <taxon>Bacillota</taxon>
        <taxon>Bacilli</taxon>
        <taxon>Bacillales</taxon>
        <taxon>Bacillaceae</taxon>
        <taxon>Falsibacillus</taxon>
    </lineage>
</organism>
<evidence type="ECO:0000313" key="3">
    <source>
        <dbReference type="Proteomes" id="UP000255326"/>
    </source>
</evidence>
<proteinExistence type="predicted"/>
<feature type="domain" description="Core" evidence="1">
    <location>
        <begin position="1"/>
        <end position="106"/>
    </location>
</feature>
<dbReference type="RefSeq" id="WP_114746230.1">
    <property type="nucleotide sequence ID" value="NZ_QQAY01000009.1"/>
</dbReference>
<dbReference type="Proteomes" id="UP000255326">
    <property type="component" value="Unassembled WGS sequence"/>
</dbReference>